<evidence type="ECO:0000313" key="4">
    <source>
        <dbReference type="Proteomes" id="UP000509597"/>
    </source>
</evidence>
<dbReference type="Proteomes" id="UP000509597">
    <property type="component" value="Chromosome"/>
</dbReference>
<feature type="transmembrane region" description="Helical" evidence="1">
    <location>
        <begin position="265"/>
        <end position="287"/>
    </location>
</feature>
<keyword evidence="1" id="KW-0812">Transmembrane</keyword>
<proteinExistence type="predicted"/>
<feature type="transmembrane region" description="Helical" evidence="1">
    <location>
        <begin position="336"/>
        <end position="360"/>
    </location>
</feature>
<dbReference type="Pfam" id="PF04892">
    <property type="entry name" value="VanZ"/>
    <property type="match status" value="1"/>
</dbReference>
<feature type="transmembrane region" description="Helical" evidence="1">
    <location>
        <begin position="294"/>
        <end position="316"/>
    </location>
</feature>
<accession>A0A7H9BMF3</accession>
<dbReference type="NCBIfam" id="NF037970">
    <property type="entry name" value="vanZ_1"/>
    <property type="match status" value="1"/>
</dbReference>
<dbReference type="KEGG" id="chiz:HQ393_15955"/>
<evidence type="ECO:0000313" key="3">
    <source>
        <dbReference type="EMBL" id="QLG89622.1"/>
    </source>
</evidence>
<feature type="transmembrane region" description="Helical" evidence="1">
    <location>
        <begin position="59"/>
        <end position="81"/>
    </location>
</feature>
<keyword evidence="1" id="KW-1133">Transmembrane helix</keyword>
<dbReference type="RefSeq" id="WP_179356506.1">
    <property type="nucleotide sequence ID" value="NZ_CP058627.1"/>
</dbReference>
<name>A0A7H9BMF3_9NEIS</name>
<evidence type="ECO:0000256" key="1">
    <source>
        <dbReference type="SAM" id="Phobius"/>
    </source>
</evidence>
<feature type="transmembrane region" description="Helical" evidence="1">
    <location>
        <begin position="161"/>
        <end position="177"/>
    </location>
</feature>
<organism evidence="3 4">
    <name type="scientific">Chitinibacter bivalviorum</name>
    <dbReference type="NCBI Taxonomy" id="2739434"/>
    <lineage>
        <taxon>Bacteria</taxon>
        <taxon>Pseudomonadati</taxon>
        <taxon>Pseudomonadota</taxon>
        <taxon>Betaproteobacteria</taxon>
        <taxon>Neisseriales</taxon>
        <taxon>Chitinibacteraceae</taxon>
        <taxon>Chitinibacter</taxon>
    </lineage>
</organism>
<feature type="transmembrane region" description="Helical" evidence="1">
    <location>
        <begin position="122"/>
        <end position="140"/>
    </location>
</feature>
<reference evidence="3 4" key="1">
    <citation type="submission" date="2020-07" db="EMBL/GenBank/DDBJ databases">
        <title>Complete genome sequence of Chitinibacter sp. 2T18.</title>
        <authorList>
            <person name="Bae J.-W."/>
            <person name="Choi J.-W."/>
        </authorList>
    </citation>
    <scope>NUCLEOTIDE SEQUENCE [LARGE SCALE GENOMIC DNA]</scope>
    <source>
        <strain evidence="3 4">2T18</strain>
    </source>
</reference>
<keyword evidence="4" id="KW-1185">Reference proteome</keyword>
<feature type="domain" description="VanZ-like" evidence="2">
    <location>
        <begin position="34"/>
        <end position="135"/>
    </location>
</feature>
<feature type="transmembrane region" description="Helical" evidence="1">
    <location>
        <begin position="240"/>
        <end position="259"/>
    </location>
</feature>
<keyword evidence="1" id="KW-0472">Membrane</keyword>
<dbReference type="InterPro" id="IPR006976">
    <property type="entry name" value="VanZ-like"/>
</dbReference>
<feature type="transmembrane region" description="Helical" evidence="1">
    <location>
        <begin position="214"/>
        <end position="233"/>
    </location>
</feature>
<feature type="transmembrane region" description="Helical" evidence="1">
    <location>
        <begin position="88"/>
        <end position="107"/>
    </location>
</feature>
<feature type="transmembrane region" description="Helical" evidence="1">
    <location>
        <begin position="21"/>
        <end position="39"/>
    </location>
</feature>
<evidence type="ECO:0000259" key="2">
    <source>
        <dbReference type="Pfam" id="PF04892"/>
    </source>
</evidence>
<dbReference type="EMBL" id="CP058627">
    <property type="protein sequence ID" value="QLG89622.1"/>
    <property type="molecule type" value="Genomic_DNA"/>
</dbReference>
<protein>
    <submittedName>
        <fullName evidence="3">VanZ family protein</fullName>
    </submittedName>
</protein>
<dbReference type="AlphaFoldDB" id="A0A7H9BMF3"/>
<sequence>MYRLPPIRYLARQAEPTRISPFFVAVSLLVILILSLFPFSDWRFTGEPVFAFFSYPLPYYATIFDNTVNVLAYIPLGLGLMLMFKHRFFGALLALVCCVLISSSVEFTQQFLPGRVASNLDILSNSFGGMIGICGGLILRSRRWMRHWLIFRHEVIAPGRAAEWATVWLMLWFFSQLDPTQPFLGVVVEARGLPQPFIAPINDAALFLRTLEGVGMMLNLAGVGLFVSVLVAYGRDIPRVMFAVLGLALVLKMAFAGMLLKPEQFFVWLNLNIALGGLIGVLILLLAWQLQRALRALLGVLCLSLATVVSMVWPLTPQLSGTMPLFKWQYGHLLHFNGLAQVIGDIWPFGAIAFLLFFLLRPISGQDFP</sequence>
<gene>
    <name evidence="3" type="ORF">HQ393_15955</name>
</gene>